<dbReference type="AlphaFoldDB" id="X1Q7P1"/>
<organism evidence="1">
    <name type="scientific">marine sediment metagenome</name>
    <dbReference type="NCBI Taxonomy" id="412755"/>
    <lineage>
        <taxon>unclassified sequences</taxon>
        <taxon>metagenomes</taxon>
        <taxon>ecological metagenomes</taxon>
    </lineage>
</organism>
<dbReference type="Pfam" id="PF00480">
    <property type="entry name" value="ROK"/>
    <property type="match status" value="1"/>
</dbReference>
<sequence>MPFWESIIPAKGYKNVFLFTLGTGVGGAAICEGQPLFGANGFSGEFG</sequence>
<name>X1Q7P1_9ZZZZ</name>
<dbReference type="InterPro" id="IPR000600">
    <property type="entry name" value="ROK"/>
</dbReference>
<evidence type="ECO:0008006" key="2">
    <source>
        <dbReference type="Google" id="ProtNLM"/>
    </source>
</evidence>
<dbReference type="Gene3D" id="3.30.420.40">
    <property type="match status" value="1"/>
</dbReference>
<proteinExistence type="predicted"/>
<gene>
    <name evidence="1" type="ORF">S06H3_63634</name>
</gene>
<dbReference type="InterPro" id="IPR043129">
    <property type="entry name" value="ATPase_NBD"/>
</dbReference>
<feature type="non-terminal residue" evidence="1">
    <location>
        <position position="47"/>
    </location>
</feature>
<evidence type="ECO:0000313" key="1">
    <source>
        <dbReference type="EMBL" id="GAI47060.1"/>
    </source>
</evidence>
<comment type="caution">
    <text evidence="1">The sequence shown here is derived from an EMBL/GenBank/DDBJ whole genome shotgun (WGS) entry which is preliminary data.</text>
</comment>
<reference evidence="1" key="1">
    <citation type="journal article" date="2014" name="Front. Microbiol.">
        <title>High frequency of phylogenetically diverse reductive dehalogenase-homologous genes in deep subseafloor sedimentary metagenomes.</title>
        <authorList>
            <person name="Kawai M."/>
            <person name="Futagami T."/>
            <person name="Toyoda A."/>
            <person name="Takaki Y."/>
            <person name="Nishi S."/>
            <person name="Hori S."/>
            <person name="Arai W."/>
            <person name="Tsubouchi T."/>
            <person name="Morono Y."/>
            <person name="Uchiyama I."/>
            <person name="Ito T."/>
            <person name="Fujiyama A."/>
            <person name="Inagaki F."/>
            <person name="Takami H."/>
        </authorList>
    </citation>
    <scope>NUCLEOTIDE SEQUENCE</scope>
    <source>
        <strain evidence="1">Expedition CK06-06</strain>
    </source>
</reference>
<accession>X1Q7P1</accession>
<dbReference type="EMBL" id="BARV01042263">
    <property type="protein sequence ID" value="GAI47060.1"/>
    <property type="molecule type" value="Genomic_DNA"/>
</dbReference>
<dbReference type="SUPFAM" id="SSF53067">
    <property type="entry name" value="Actin-like ATPase domain"/>
    <property type="match status" value="1"/>
</dbReference>
<protein>
    <recommendedName>
        <fullName evidence="2">ROK family protein</fullName>
    </recommendedName>
</protein>